<comment type="caution">
    <text evidence="4">The sequence shown here is derived from an EMBL/GenBank/DDBJ whole genome shotgun (WGS) entry which is preliminary data.</text>
</comment>
<dbReference type="Gene3D" id="1.10.287.470">
    <property type="entry name" value="Helix hairpin bin"/>
    <property type="match status" value="1"/>
</dbReference>
<name>A0A3S3LLZ2_9RHOB</name>
<feature type="domain" description="CusB-like beta-barrel" evidence="3">
    <location>
        <begin position="203"/>
        <end position="273"/>
    </location>
</feature>
<evidence type="ECO:0000313" key="4">
    <source>
        <dbReference type="EMBL" id="RWR51667.1"/>
    </source>
</evidence>
<comment type="similarity">
    <text evidence="1">Belongs to the membrane fusion protein (MFP) (TC 8.A.1) family.</text>
</comment>
<dbReference type="PANTHER" id="PTHR30469">
    <property type="entry name" value="MULTIDRUG RESISTANCE PROTEIN MDTA"/>
    <property type="match status" value="1"/>
</dbReference>
<dbReference type="InterPro" id="IPR058792">
    <property type="entry name" value="Beta-barrel_RND_2"/>
</dbReference>
<organism evidence="4 5">
    <name type="scientific">Paenirhodobacter huangdaonensis</name>
    <dbReference type="NCBI Taxonomy" id="2501515"/>
    <lineage>
        <taxon>Bacteria</taxon>
        <taxon>Pseudomonadati</taxon>
        <taxon>Pseudomonadota</taxon>
        <taxon>Alphaproteobacteria</taxon>
        <taxon>Rhodobacterales</taxon>
        <taxon>Rhodobacter group</taxon>
        <taxon>Paenirhodobacter</taxon>
    </lineage>
</organism>
<dbReference type="GO" id="GO:1990281">
    <property type="term" value="C:efflux pump complex"/>
    <property type="evidence" value="ECO:0007669"/>
    <property type="project" value="TreeGrafter"/>
</dbReference>
<reference evidence="5" key="2">
    <citation type="submission" date="2019-01" db="EMBL/GenBank/DDBJ databases">
        <title>Sinorhodobacter populi sp. nov. isolated from the symptomatic bark tissue of Populus euramericana canker.</title>
        <authorList>
            <person name="Li Y."/>
        </authorList>
    </citation>
    <scope>NUCLEOTIDE SEQUENCE [LARGE SCALE GENOMIC DNA]</scope>
    <source>
        <strain evidence="5">CGMCC 1.12963</strain>
    </source>
</reference>
<dbReference type="InterPro" id="IPR006143">
    <property type="entry name" value="RND_pump_MFP"/>
</dbReference>
<proteinExistence type="inferred from homology"/>
<protein>
    <submittedName>
        <fullName evidence="4">Efflux RND transporter periplasmic adaptor subunit</fullName>
    </submittedName>
</protein>
<dbReference type="FunFam" id="2.40.30.170:FF:000010">
    <property type="entry name" value="Efflux RND transporter periplasmic adaptor subunit"/>
    <property type="match status" value="1"/>
</dbReference>
<dbReference type="Pfam" id="PF25954">
    <property type="entry name" value="Beta-barrel_RND_2"/>
    <property type="match status" value="1"/>
</dbReference>
<dbReference type="NCBIfam" id="TIGR01730">
    <property type="entry name" value="RND_mfp"/>
    <property type="match status" value="1"/>
</dbReference>
<accession>A0A3S3LLZ2</accession>
<dbReference type="Proteomes" id="UP000288071">
    <property type="component" value="Unassembled WGS sequence"/>
</dbReference>
<dbReference type="Gene3D" id="2.40.50.100">
    <property type="match status" value="1"/>
</dbReference>
<evidence type="ECO:0000313" key="5">
    <source>
        <dbReference type="Proteomes" id="UP000288071"/>
    </source>
</evidence>
<dbReference type="GO" id="GO:0015562">
    <property type="term" value="F:efflux transmembrane transporter activity"/>
    <property type="evidence" value="ECO:0007669"/>
    <property type="project" value="TreeGrafter"/>
</dbReference>
<sequence>MIKRFIIAILALVLIGGGIVGFNLFRSKMIAQFFATMKPAPVAVSVTDTVPQRWTPGIEAIGTASAARGVDLATEASGIVREIRFASNDHVEQGQLLVQIDDRQERADLAAAQAALDLAETTLTRARELRDRGVSANTTLDTAEAEAVSARSTVTKLMAVLETKQLNAPFAGTIGIPQIEVGQYVTPGTVYATLQDIRHMRVDFTLSEQQAGIVKPGMSVTVTPESGEDVLAGTVTGIEPKIDPNSRLVTIRAELPDAGTTLTPGQFLRVRVNLPAEEGIIALPQTVVSSTLYGDSVFVVRSETPAGASEAQLVARQVFVTLGRRAGDKIEIVKGVQAGDKVVDAGQNKLTSGAVVKIAEENGTAVPAAGN</sequence>
<dbReference type="Gene3D" id="2.40.30.170">
    <property type="match status" value="1"/>
</dbReference>
<dbReference type="Pfam" id="PF25917">
    <property type="entry name" value="BSH_RND"/>
    <property type="match status" value="1"/>
</dbReference>
<dbReference type="RefSeq" id="WP_128156550.1">
    <property type="nucleotide sequence ID" value="NZ_JBHSOM010000026.1"/>
</dbReference>
<dbReference type="AlphaFoldDB" id="A0A3S3LLZ2"/>
<keyword evidence="5" id="KW-1185">Reference proteome</keyword>
<evidence type="ECO:0000259" key="2">
    <source>
        <dbReference type="Pfam" id="PF25917"/>
    </source>
</evidence>
<dbReference type="EMBL" id="SAVA01000006">
    <property type="protein sequence ID" value="RWR51667.1"/>
    <property type="molecule type" value="Genomic_DNA"/>
</dbReference>
<reference evidence="4 5" key="1">
    <citation type="submission" date="2019-01" db="EMBL/GenBank/DDBJ databases">
        <title>Sinorhodobacter populi sp. nov. isolated from the symptomatic bark tissue of Populus euramericana canker.</title>
        <authorList>
            <person name="Xu G."/>
        </authorList>
    </citation>
    <scope>NUCLEOTIDE SEQUENCE [LARGE SCALE GENOMIC DNA]</scope>
    <source>
        <strain evidence="4 5">CGMCC 1.12963</strain>
    </source>
</reference>
<dbReference type="SUPFAM" id="SSF111369">
    <property type="entry name" value="HlyD-like secretion proteins"/>
    <property type="match status" value="1"/>
</dbReference>
<dbReference type="PANTHER" id="PTHR30469:SF11">
    <property type="entry name" value="BLL4320 PROTEIN"/>
    <property type="match status" value="1"/>
</dbReference>
<dbReference type="InterPro" id="IPR058625">
    <property type="entry name" value="MdtA-like_BSH"/>
</dbReference>
<evidence type="ECO:0000256" key="1">
    <source>
        <dbReference type="ARBA" id="ARBA00009477"/>
    </source>
</evidence>
<feature type="domain" description="Multidrug resistance protein MdtA-like barrel-sandwich hybrid" evidence="2">
    <location>
        <begin position="70"/>
        <end position="189"/>
    </location>
</feature>
<evidence type="ECO:0000259" key="3">
    <source>
        <dbReference type="Pfam" id="PF25954"/>
    </source>
</evidence>
<dbReference type="Gene3D" id="2.40.420.20">
    <property type="match status" value="1"/>
</dbReference>
<gene>
    <name evidence="4" type="ORF">EOW66_11845</name>
</gene>